<evidence type="ECO:0000313" key="1">
    <source>
        <dbReference type="EMBL" id="WMV45324.1"/>
    </source>
</evidence>
<sequence length="9" mass="1020">MSVRKASQN</sequence>
<keyword evidence="2" id="KW-1185">Reference proteome</keyword>
<accession>A0AAF0UGB2</accession>
<name>A0AAF0UGB2_SOLVR</name>
<evidence type="ECO:0000313" key="2">
    <source>
        <dbReference type="Proteomes" id="UP001234989"/>
    </source>
</evidence>
<dbReference type="EMBL" id="CP133620">
    <property type="protein sequence ID" value="WMV45324.1"/>
    <property type="molecule type" value="Genomic_DNA"/>
</dbReference>
<protein>
    <submittedName>
        <fullName evidence="1">Uncharacterized protein</fullName>
    </submittedName>
</protein>
<dbReference type="Proteomes" id="UP001234989">
    <property type="component" value="Chromosome 9"/>
</dbReference>
<gene>
    <name evidence="1" type="ORF">MTR67_038709</name>
</gene>
<proteinExistence type="predicted"/>
<reference evidence="1" key="1">
    <citation type="submission" date="2023-08" db="EMBL/GenBank/DDBJ databases">
        <title>A de novo genome assembly of Solanum verrucosum Schlechtendal, a Mexican diploid species geographically isolated from the other diploid A-genome species in potato relatives.</title>
        <authorList>
            <person name="Hosaka K."/>
        </authorList>
    </citation>
    <scope>NUCLEOTIDE SEQUENCE</scope>
    <source>
        <tissue evidence="1">Young leaves</tissue>
    </source>
</reference>
<organism evidence="1 2">
    <name type="scientific">Solanum verrucosum</name>
    <dbReference type="NCBI Taxonomy" id="315347"/>
    <lineage>
        <taxon>Eukaryota</taxon>
        <taxon>Viridiplantae</taxon>
        <taxon>Streptophyta</taxon>
        <taxon>Embryophyta</taxon>
        <taxon>Tracheophyta</taxon>
        <taxon>Spermatophyta</taxon>
        <taxon>Magnoliopsida</taxon>
        <taxon>eudicotyledons</taxon>
        <taxon>Gunneridae</taxon>
        <taxon>Pentapetalae</taxon>
        <taxon>asterids</taxon>
        <taxon>lamiids</taxon>
        <taxon>Solanales</taxon>
        <taxon>Solanaceae</taxon>
        <taxon>Solanoideae</taxon>
        <taxon>Solaneae</taxon>
        <taxon>Solanum</taxon>
    </lineage>
</organism>